<proteinExistence type="predicted"/>
<dbReference type="InterPro" id="IPR016130">
    <property type="entry name" value="Tyr_Pase_AS"/>
</dbReference>
<feature type="compositionally biased region" description="Polar residues" evidence="3">
    <location>
        <begin position="385"/>
        <end position="400"/>
    </location>
</feature>
<dbReference type="InterPro" id="IPR011009">
    <property type="entry name" value="Kinase-like_dom_sf"/>
</dbReference>
<dbReference type="InterPro" id="IPR036940">
    <property type="entry name" value="PI3/4_kinase_cat_sf"/>
</dbReference>
<dbReference type="CDD" id="cd14498">
    <property type="entry name" value="DSP"/>
    <property type="match status" value="1"/>
</dbReference>
<dbReference type="SUPFAM" id="SSF52799">
    <property type="entry name" value="(Phosphotyrosine protein) phosphatases II"/>
    <property type="match status" value="1"/>
</dbReference>
<dbReference type="Gene3D" id="1.10.1070.11">
    <property type="entry name" value="Phosphatidylinositol 3-/4-kinase, catalytic domain"/>
    <property type="match status" value="1"/>
</dbReference>
<dbReference type="InterPro" id="IPR000340">
    <property type="entry name" value="Dual-sp_phosphatase_cat-dom"/>
</dbReference>
<dbReference type="Proteomes" id="UP001633002">
    <property type="component" value="Unassembled WGS sequence"/>
</dbReference>
<dbReference type="InterPro" id="IPR000387">
    <property type="entry name" value="Tyr_Pase_dom"/>
</dbReference>
<evidence type="ECO:0000259" key="5">
    <source>
        <dbReference type="PROSITE" id="PS50056"/>
    </source>
</evidence>
<evidence type="ECO:0000313" key="6">
    <source>
        <dbReference type="EMBL" id="KAL3694287.1"/>
    </source>
</evidence>
<dbReference type="PANTHER" id="PTHR47100">
    <property type="entry name" value="DUAL SPECIFICITY PROTEIN PHOSPHATASE PHS1"/>
    <property type="match status" value="1"/>
</dbReference>
<dbReference type="Gene3D" id="3.90.190.10">
    <property type="entry name" value="Protein tyrosine phosphatase superfamily"/>
    <property type="match status" value="1"/>
</dbReference>
<gene>
    <name evidence="6" type="ORF">R1sor_007938</name>
</gene>
<evidence type="ECO:0000256" key="1">
    <source>
        <dbReference type="ARBA" id="ARBA00022801"/>
    </source>
</evidence>
<feature type="compositionally biased region" description="Basic and acidic residues" evidence="3">
    <location>
        <begin position="411"/>
        <end position="423"/>
    </location>
</feature>
<dbReference type="PROSITE" id="PS00383">
    <property type="entry name" value="TYR_PHOSPHATASE_1"/>
    <property type="match status" value="1"/>
</dbReference>
<feature type="region of interest" description="Disordered" evidence="3">
    <location>
        <begin position="573"/>
        <end position="697"/>
    </location>
</feature>
<evidence type="ECO:0000256" key="2">
    <source>
        <dbReference type="ARBA" id="ARBA00022912"/>
    </source>
</evidence>
<feature type="compositionally biased region" description="Low complexity" evidence="3">
    <location>
        <begin position="573"/>
        <end position="594"/>
    </location>
</feature>
<dbReference type="PROSITE" id="PS50054">
    <property type="entry name" value="TYR_PHOSPHATASE_DUAL"/>
    <property type="match status" value="1"/>
</dbReference>
<feature type="domain" description="Tyrosine specific protein phosphatases" evidence="5">
    <location>
        <begin position="848"/>
        <end position="907"/>
    </location>
</feature>
<keyword evidence="2" id="KW-0904">Protein phosphatase</keyword>
<evidence type="ECO:0000256" key="3">
    <source>
        <dbReference type="SAM" id="MobiDB-lite"/>
    </source>
</evidence>
<dbReference type="GO" id="GO:0004721">
    <property type="term" value="F:phosphoprotein phosphatase activity"/>
    <property type="evidence" value="ECO:0007669"/>
    <property type="project" value="UniProtKB-KW"/>
</dbReference>
<sequence length="1011" mass="113030">MTTQRSVDVRAELVLHWDVCPIGVNMKHLEETLLSPPDLGITSSAGEREAEASQVNDEASELKIAIEKACREQGVRIRSQLSSEASFWFTKEQNPDPGWIGRMKKRPPNTRDNPNPSDIAADSRTSPELTVPERPNPNQTSFKERLKKAAELDVRPDEFSWKNLTSLCRTEHLQEETNEDDKEALGFSVNSGGMVFCALFQNEGVEPREAAACIKFAPSRLATQSEVLGLELARHMGVLTPQARVIHCGTNEWSAISFAVEEVKKKAKEEENEIIEATCGDLLEALSLSRCLLLMGYIDGGSLFSTPQAFTGKTAEMTAATLGRVMLLDLVLRNEDRLECQQLGWRGNAGNLLATERPPLGQLPGQIRKSKVLIPRNRLRERRSSSANLLKPSRSQNEQIPPSRVSSRVSSRKDSLTRSDGLPRTKSGSAKQNSDTEPSIEKSLYIVAIDSGVPRRPPSMKIEKDKADYPKFVELLLNDEVIALEILKEISGNKLGCLNNEVAQEPEERKLENLNQKKIVKAFQEGFRAGAHDMQDLRMFLLTLFRRLNQLLRDFVEYMANIEEEEEGLLASFSTSKSTSESRSTAVSSSGSLSHQNSDHWRRSISSPSATELRSKLDKLNVDSGNDDSATEDSASEERDSGKSVLKGRSLLSRRSHSPGRSDSPSSGRSSLKSSPRLSRESWHEKKLTSGPANPSQLGMRLTLKLKDVDKYAKFDGELNKQLDYWNDNFRTQCRKLCEEQHFTSGFSDRSTNHSLIDSYELKVRLDHLLERMALIVQGIQTERPSCVLKHLYIGGVVSARSIHTLQHLGITHVLCLCPNEFSIEADYPDLYEFKSFQIKDVEAEDITRFFEDACTFIDTVEKAEGIVLVHCFEGKSRSAAVLLAYLMKRKGQTLLQAWALLKAKHPRALPNDGFMKSLVQLDLKLHGKVSMDWKQRRPEVKMCPICGRSAGISSVSLRSHLQRLHPGVKHVLVSTAQNPEAEEIKTATPETESKAKLRLENVLSVLEVDP</sequence>
<dbReference type="InterPro" id="IPR015275">
    <property type="entry name" value="Actin-fragmin_kin_cat_dom"/>
</dbReference>
<feature type="compositionally biased region" description="Basic and acidic residues" evidence="3">
    <location>
        <begin position="678"/>
        <end position="688"/>
    </location>
</feature>
<dbReference type="AlphaFoldDB" id="A0ABD3HVE0"/>
<dbReference type="EMBL" id="JBJQOH010000003">
    <property type="protein sequence ID" value="KAL3694287.1"/>
    <property type="molecule type" value="Genomic_DNA"/>
</dbReference>
<name>A0ABD3HVE0_9MARC</name>
<dbReference type="InterPro" id="IPR035010">
    <property type="entry name" value="PHS1"/>
</dbReference>
<dbReference type="PROSITE" id="PS50056">
    <property type="entry name" value="TYR_PHOSPHATASE_2"/>
    <property type="match status" value="1"/>
</dbReference>
<evidence type="ECO:0000259" key="4">
    <source>
        <dbReference type="PROSITE" id="PS50054"/>
    </source>
</evidence>
<evidence type="ECO:0000313" key="7">
    <source>
        <dbReference type="Proteomes" id="UP001633002"/>
    </source>
</evidence>
<dbReference type="SMART" id="SM00195">
    <property type="entry name" value="DSPc"/>
    <property type="match status" value="1"/>
</dbReference>
<keyword evidence="7" id="KW-1185">Reference proteome</keyword>
<dbReference type="InterPro" id="IPR029021">
    <property type="entry name" value="Prot-tyrosine_phosphatase-like"/>
</dbReference>
<dbReference type="SUPFAM" id="SSF56112">
    <property type="entry name" value="Protein kinase-like (PK-like)"/>
    <property type="match status" value="1"/>
</dbReference>
<dbReference type="Pfam" id="PF09192">
    <property type="entry name" value="Act-Frag_cataly"/>
    <property type="match status" value="1"/>
</dbReference>
<feature type="domain" description="Tyrosine-protein phosphatase" evidence="4">
    <location>
        <begin position="784"/>
        <end position="928"/>
    </location>
</feature>
<protein>
    <submittedName>
        <fullName evidence="6">Uncharacterized protein</fullName>
    </submittedName>
</protein>
<comment type="caution">
    <text evidence="6">The sequence shown here is derived from an EMBL/GenBank/DDBJ whole genome shotgun (WGS) entry which is preliminary data.</text>
</comment>
<feature type="compositionally biased region" description="Polar residues" evidence="3">
    <location>
        <begin position="426"/>
        <end position="437"/>
    </location>
</feature>
<dbReference type="Pfam" id="PF00782">
    <property type="entry name" value="DSPc"/>
    <property type="match status" value="1"/>
</dbReference>
<dbReference type="PANTHER" id="PTHR47100:SF5">
    <property type="entry name" value="DUAL SPECIFICITY PROTEIN PHOSPHATASE PHS1"/>
    <property type="match status" value="1"/>
</dbReference>
<feature type="compositionally biased region" description="Acidic residues" evidence="3">
    <location>
        <begin position="625"/>
        <end position="635"/>
    </location>
</feature>
<keyword evidence="1" id="KW-0378">Hydrolase</keyword>
<accession>A0ABD3HVE0</accession>
<feature type="region of interest" description="Disordered" evidence="3">
    <location>
        <begin position="92"/>
        <end position="141"/>
    </location>
</feature>
<feature type="region of interest" description="Disordered" evidence="3">
    <location>
        <begin position="375"/>
        <end position="438"/>
    </location>
</feature>
<feature type="compositionally biased region" description="Low complexity" evidence="3">
    <location>
        <begin position="659"/>
        <end position="677"/>
    </location>
</feature>
<reference evidence="6 7" key="1">
    <citation type="submission" date="2024-09" db="EMBL/GenBank/DDBJ databases">
        <title>Chromosome-scale assembly of Riccia sorocarpa.</title>
        <authorList>
            <person name="Paukszto L."/>
        </authorList>
    </citation>
    <scope>NUCLEOTIDE SEQUENCE [LARGE SCALE GENOMIC DNA]</scope>
    <source>
        <strain evidence="6">LP-2024</strain>
        <tissue evidence="6">Aerial parts of the thallus</tissue>
    </source>
</reference>
<dbReference type="InterPro" id="IPR020422">
    <property type="entry name" value="TYR_PHOSPHATASE_DUAL_dom"/>
</dbReference>
<organism evidence="6 7">
    <name type="scientific">Riccia sorocarpa</name>
    <dbReference type="NCBI Taxonomy" id="122646"/>
    <lineage>
        <taxon>Eukaryota</taxon>
        <taxon>Viridiplantae</taxon>
        <taxon>Streptophyta</taxon>
        <taxon>Embryophyta</taxon>
        <taxon>Marchantiophyta</taxon>
        <taxon>Marchantiopsida</taxon>
        <taxon>Marchantiidae</taxon>
        <taxon>Marchantiales</taxon>
        <taxon>Ricciaceae</taxon>
        <taxon>Riccia</taxon>
    </lineage>
</organism>